<proteinExistence type="predicted"/>
<dbReference type="PANTHER" id="PTHR13061">
    <property type="entry name" value="DYNACTIN SUBUNIT P25"/>
    <property type="match status" value="1"/>
</dbReference>
<dbReference type="InterPro" id="IPR001451">
    <property type="entry name" value="Hexapep"/>
</dbReference>
<dbReference type="OrthoDB" id="9803036at2"/>
<organism evidence="1 2">
    <name type="scientific">Geobacter argillaceus</name>
    <dbReference type="NCBI Taxonomy" id="345631"/>
    <lineage>
        <taxon>Bacteria</taxon>
        <taxon>Pseudomonadati</taxon>
        <taxon>Thermodesulfobacteriota</taxon>
        <taxon>Desulfuromonadia</taxon>
        <taxon>Geobacterales</taxon>
        <taxon>Geobacteraceae</taxon>
        <taxon>Geobacter</taxon>
    </lineage>
</organism>
<dbReference type="RefSeq" id="WP_145023417.1">
    <property type="nucleotide sequence ID" value="NZ_VLLN01000016.1"/>
</dbReference>
<gene>
    <name evidence="1" type="ORF">JN12_02602</name>
</gene>
<accession>A0A562VKH7</accession>
<evidence type="ECO:0000313" key="2">
    <source>
        <dbReference type="Proteomes" id="UP000319449"/>
    </source>
</evidence>
<dbReference type="EMBL" id="VLLN01000016">
    <property type="protein sequence ID" value="TWJ18380.1"/>
    <property type="molecule type" value="Genomic_DNA"/>
</dbReference>
<dbReference type="GO" id="GO:0016740">
    <property type="term" value="F:transferase activity"/>
    <property type="evidence" value="ECO:0007669"/>
    <property type="project" value="UniProtKB-KW"/>
</dbReference>
<name>A0A562VKH7_9BACT</name>
<dbReference type="Pfam" id="PF00132">
    <property type="entry name" value="Hexapep"/>
    <property type="match status" value="1"/>
</dbReference>
<dbReference type="Gene3D" id="2.160.10.10">
    <property type="entry name" value="Hexapeptide repeat proteins"/>
    <property type="match status" value="1"/>
</dbReference>
<comment type="caution">
    <text evidence="1">The sequence shown here is derived from an EMBL/GenBank/DDBJ whole genome shotgun (WGS) entry which is preliminary data.</text>
</comment>
<evidence type="ECO:0000313" key="1">
    <source>
        <dbReference type="EMBL" id="TWJ18380.1"/>
    </source>
</evidence>
<dbReference type="Proteomes" id="UP000319449">
    <property type="component" value="Unassembled WGS sequence"/>
</dbReference>
<protein>
    <submittedName>
        <fullName evidence="1">Carbonic anhydrase/acetyltransferase-like protein (Isoleucine patch superfamily)</fullName>
    </submittedName>
</protein>
<dbReference type="InterPro" id="IPR050484">
    <property type="entry name" value="Transf_Hexapept/Carb_Anhydrase"/>
</dbReference>
<keyword evidence="2" id="KW-1185">Reference proteome</keyword>
<dbReference type="SUPFAM" id="SSF51161">
    <property type="entry name" value="Trimeric LpxA-like enzymes"/>
    <property type="match status" value="1"/>
</dbReference>
<dbReference type="InterPro" id="IPR047324">
    <property type="entry name" value="LbH_gamma_CA-like"/>
</dbReference>
<dbReference type="InterPro" id="IPR011004">
    <property type="entry name" value="Trimer_LpxA-like_sf"/>
</dbReference>
<reference evidence="1 2" key="1">
    <citation type="submission" date="2019-07" db="EMBL/GenBank/DDBJ databases">
        <title>Genomic Encyclopedia of Archaeal and Bacterial Type Strains, Phase II (KMG-II): from individual species to whole genera.</title>
        <authorList>
            <person name="Goeker M."/>
        </authorList>
    </citation>
    <scope>NUCLEOTIDE SEQUENCE [LARGE SCALE GENOMIC DNA]</scope>
    <source>
        <strain evidence="1 2">ATCC BAA-1139</strain>
    </source>
</reference>
<dbReference type="AlphaFoldDB" id="A0A562VKH7"/>
<sequence>MIKRFKGIAPAIDPTAFIAETAVIIGDVTIGPESSIWYNVVVRGDVNHIRIGSRTNIQDLTMLHVTHRKHADDPGAPLVIGNNVTVGHSVTLHGCTIEDGAFIGMQAIVMDKVVVGTGALVGARALVTEGTVIPPHTLWVGAPAQYKRDLNPDERAWLERSAGNYVAYSREFLEDGEPTRIP</sequence>
<dbReference type="CDD" id="cd04645">
    <property type="entry name" value="LbH_gamma_CA_like"/>
    <property type="match status" value="1"/>
</dbReference>
<dbReference type="PANTHER" id="PTHR13061:SF29">
    <property type="entry name" value="GAMMA CARBONIC ANHYDRASE-LIKE 1, MITOCHONDRIAL-RELATED"/>
    <property type="match status" value="1"/>
</dbReference>
<keyword evidence="1" id="KW-0808">Transferase</keyword>